<feature type="domain" description="Peptidoglycan binding-like" evidence="3">
    <location>
        <begin position="16"/>
        <end position="65"/>
    </location>
</feature>
<dbReference type="STRING" id="371042.NG99_04095"/>
<dbReference type="GO" id="GO:0042742">
    <property type="term" value="P:defense response to bacterium"/>
    <property type="evidence" value="ECO:0007669"/>
    <property type="project" value="UniProtKB-KW"/>
</dbReference>
<protein>
    <submittedName>
        <fullName evidence="4">EF Hand domain protein</fullName>
    </submittedName>
</protein>
<name>A0A0A3ZC50_9GAMM</name>
<keyword evidence="1" id="KW-0929">Antimicrobial</keyword>
<dbReference type="CDD" id="cd16903">
    <property type="entry name" value="pesticin_lyz-like"/>
    <property type="match status" value="1"/>
</dbReference>
<dbReference type="InterPro" id="IPR002477">
    <property type="entry name" value="Peptidoglycan-bd-like"/>
</dbReference>
<keyword evidence="5" id="KW-1185">Reference proteome</keyword>
<dbReference type="Pfam" id="PF01471">
    <property type="entry name" value="PG_binding_1"/>
    <property type="match status" value="1"/>
</dbReference>
<evidence type="ECO:0000259" key="3">
    <source>
        <dbReference type="Pfam" id="PF01471"/>
    </source>
</evidence>
<dbReference type="Gene3D" id="1.10.101.10">
    <property type="entry name" value="PGBD-like superfamily/PGBD"/>
    <property type="match status" value="1"/>
</dbReference>
<dbReference type="InterPro" id="IPR023347">
    <property type="entry name" value="Lysozyme_dom_sf"/>
</dbReference>
<dbReference type="AlphaFoldDB" id="A0A0A3ZC50"/>
<accession>A0A0A3ZC50</accession>
<gene>
    <name evidence="4" type="ORF">NG99_04095</name>
</gene>
<evidence type="ECO:0000313" key="4">
    <source>
        <dbReference type="EMBL" id="KGT95216.1"/>
    </source>
</evidence>
<dbReference type="Proteomes" id="UP000030351">
    <property type="component" value="Unassembled WGS sequence"/>
</dbReference>
<evidence type="ECO:0000256" key="2">
    <source>
        <dbReference type="ARBA" id="ARBA00022638"/>
    </source>
</evidence>
<evidence type="ECO:0000313" key="5">
    <source>
        <dbReference type="Proteomes" id="UP000030351"/>
    </source>
</evidence>
<keyword evidence="2" id="KW-0081">Bacteriolytic enzyme</keyword>
<dbReference type="SUPFAM" id="SSF47090">
    <property type="entry name" value="PGBD-like"/>
    <property type="match status" value="1"/>
</dbReference>
<sequence length="289" mass="32104">MSISGSVGLGAKNNPADVKTIQKLLQANGFPNLRDDGAFGPKTLEAIKNYQAKFLHQPDGVVDANGRTFRKLTAGNTQGSPSGIPQENRHLNSGRLTVNAGQVTFDAEGNDNPHNRYFSRHLHWPEGVSGVTIGRGYDMGGRSQEAIYLDLTRCGIPADQAELMSHGKKMTGPTAGRFVQLHRNECGVISREAQARLFELIYPRYVSTAKSVYLSKTAQFPERTSWELLKTPIREIAVDFVYQGLGFERTMKACMTNDYDTLINFIETNAQAKSYEGGRQRANYLRKNR</sequence>
<dbReference type="Gene3D" id="1.10.530.40">
    <property type="match status" value="1"/>
</dbReference>
<evidence type="ECO:0000256" key="1">
    <source>
        <dbReference type="ARBA" id="ARBA00022529"/>
    </source>
</evidence>
<comment type="caution">
    <text evidence="4">The sequence shown here is derived from an EMBL/GenBank/DDBJ whole genome shotgun (WGS) entry which is preliminary data.</text>
</comment>
<dbReference type="EMBL" id="JRUQ01000018">
    <property type="protein sequence ID" value="KGT95216.1"/>
    <property type="molecule type" value="Genomic_DNA"/>
</dbReference>
<dbReference type="OrthoDB" id="932638at2"/>
<proteinExistence type="predicted"/>
<dbReference type="InterPro" id="IPR036365">
    <property type="entry name" value="PGBD-like_sf"/>
</dbReference>
<dbReference type="RefSeq" id="WP_034888698.1">
    <property type="nucleotide sequence ID" value="NZ_JRUQ01000018.1"/>
</dbReference>
<organism evidence="4 5">
    <name type="scientific">Erwinia typographi</name>
    <dbReference type="NCBI Taxonomy" id="371042"/>
    <lineage>
        <taxon>Bacteria</taxon>
        <taxon>Pseudomonadati</taxon>
        <taxon>Pseudomonadota</taxon>
        <taxon>Gammaproteobacteria</taxon>
        <taxon>Enterobacterales</taxon>
        <taxon>Erwiniaceae</taxon>
        <taxon>Erwinia</taxon>
    </lineage>
</organism>
<dbReference type="InterPro" id="IPR036366">
    <property type="entry name" value="PGBDSf"/>
</dbReference>
<dbReference type="GO" id="GO:0031640">
    <property type="term" value="P:killing of cells of another organism"/>
    <property type="evidence" value="ECO:0007669"/>
    <property type="project" value="UniProtKB-KW"/>
</dbReference>
<dbReference type="GO" id="GO:0003796">
    <property type="term" value="F:lysozyme activity"/>
    <property type="evidence" value="ECO:0007669"/>
    <property type="project" value="InterPro"/>
</dbReference>
<reference evidence="4 5" key="1">
    <citation type="submission" date="2014-10" db="EMBL/GenBank/DDBJ databases">
        <title>Genome sequence of Erwinia typographi M043b.</title>
        <authorList>
            <person name="Chan K.-G."/>
            <person name="Tan W.-S."/>
        </authorList>
    </citation>
    <scope>NUCLEOTIDE SEQUENCE [LARGE SCALE GENOMIC DNA]</scope>
    <source>
        <strain evidence="4 5">M043b</strain>
    </source>
</reference>
<dbReference type="eggNOG" id="COG3409">
    <property type="taxonomic scope" value="Bacteria"/>
</dbReference>